<dbReference type="EMBL" id="CM039426">
    <property type="protein sequence ID" value="KAI4357522.1"/>
    <property type="molecule type" value="Genomic_DNA"/>
</dbReference>
<accession>A0ACB9Q9T6</accession>
<sequence>MEDHSDSLIPSNIGANMCENSLAPLDNGANDCGGHNTPMKSGHEPHCLNENLLIPPPKIGMMFGSEYEVRSYCTKYAGQLGFGIMTRNSRKRRDGKVAYLILSCSKGGNRRRSSKRSPIRNVASKKQNSEAHINVSICKDGGYQIKTVVLKHNHDMQPTKDNVNFDIRVKRTLDLDDQAGLRMNESFRSPVVEVGDCDNMTFCDNSCVQKQRKLIGKDGDGDAVHKYFVRIQEQNKNYFYAIAMDDCFQVRNVSWANARIIAAYKSFGDVVTVDCTYLTNQNEVPLVAFVGVNHHGQSILFGCGLLSCEETESFVWLFRSWLQCMSGAAPKGIITDQCRAMQSAIGMVFPFTKYRWCLWRIMKKLPQKLHAYTRYKSISNHLQSAIYATLNTNEFESYWKKTIEEFGLQNNESVYHSTGQPSVK</sequence>
<keyword evidence="2" id="KW-1185">Reference proteome</keyword>
<reference evidence="1 2" key="1">
    <citation type="journal article" date="2022" name="DNA Res.">
        <title>Chromosomal-level genome assembly of the orchid tree Bauhinia variegata (Leguminosae; Cercidoideae) supports the allotetraploid origin hypothesis of Bauhinia.</title>
        <authorList>
            <person name="Zhong Y."/>
            <person name="Chen Y."/>
            <person name="Zheng D."/>
            <person name="Pang J."/>
            <person name="Liu Y."/>
            <person name="Luo S."/>
            <person name="Meng S."/>
            <person name="Qian L."/>
            <person name="Wei D."/>
            <person name="Dai S."/>
            <person name="Zhou R."/>
        </authorList>
    </citation>
    <scope>NUCLEOTIDE SEQUENCE [LARGE SCALE GENOMIC DNA]</scope>
    <source>
        <strain evidence="1">BV-YZ2020</strain>
    </source>
</reference>
<name>A0ACB9Q9T6_BAUVA</name>
<protein>
    <submittedName>
        <fullName evidence="1">Uncharacterized protein</fullName>
    </submittedName>
</protein>
<organism evidence="1 2">
    <name type="scientific">Bauhinia variegata</name>
    <name type="common">Purple orchid tree</name>
    <name type="synonym">Phanera variegata</name>
    <dbReference type="NCBI Taxonomy" id="167791"/>
    <lineage>
        <taxon>Eukaryota</taxon>
        <taxon>Viridiplantae</taxon>
        <taxon>Streptophyta</taxon>
        <taxon>Embryophyta</taxon>
        <taxon>Tracheophyta</taxon>
        <taxon>Spermatophyta</taxon>
        <taxon>Magnoliopsida</taxon>
        <taxon>eudicotyledons</taxon>
        <taxon>Gunneridae</taxon>
        <taxon>Pentapetalae</taxon>
        <taxon>rosids</taxon>
        <taxon>fabids</taxon>
        <taxon>Fabales</taxon>
        <taxon>Fabaceae</taxon>
        <taxon>Cercidoideae</taxon>
        <taxon>Cercideae</taxon>
        <taxon>Bauhiniinae</taxon>
        <taxon>Bauhinia</taxon>
    </lineage>
</organism>
<comment type="caution">
    <text evidence="1">The sequence shown here is derived from an EMBL/GenBank/DDBJ whole genome shotgun (WGS) entry which is preliminary data.</text>
</comment>
<dbReference type="Proteomes" id="UP000828941">
    <property type="component" value="Chromosome 1"/>
</dbReference>
<evidence type="ECO:0000313" key="2">
    <source>
        <dbReference type="Proteomes" id="UP000828941"/>
    </source>
</evidence>
<proteinExistence type="predicted"/>
<evidence type="ECO:0000313" key="1">
    <source>
        <dbReference type="EMBL" id="KAI4357522.1"/>
    </source>
</evidence>
<gene>
    <name evidence="1" type="ORF">L6164_001465</name>
</gene>